<feature type="transmembrane region" description="Helical" evidence="10">
    <location>
        <begin position="20"/>
        <end position="39"/>
    </location>
</feature>
<dbReference type="NCBIfam" id="TIGR01297">
    <property type="entry name" value="CDF"/>
    <property type="match status" value="1"/>
</dbReference>
<evidence type="ECO:0000256" key="9">
    <source>
        <dbReference type="SAM" id="MobiDB-lite"/>
    </source>
</evidence>
<feature type="non-terminal residue" evidence="13">
    <location>
        <position position="326"/>
    </location>
</feature>
<organism evidence="13 14">
    <name type="scientific">Magnetovibrio blakemorei</name>
    <dbReference type="NCBI Taxonomy" id="28181"/>
    <lineage>
        <taxon>Bacteria</taxon>
        <taxon>Pseudomonadati</taxon>
        <taxon>Pseudomonadota</taxon>
        <taxon>Alphaproteobacteria</taxon>
        <taxon>Rhodospirillales</taxon>
        <taxon>Magnetovibrionaceae</taxon>
        <taxon>Magnetovibrio</taxon>
    </lineage>
</organism>
<keyword evidence="4" id="KW-1003">Cell membrane</keyword>
<evidence type="ECO:0000313" key="14">
    <source>
        <dbReference type="Proteomes" id="UP000095347"/>
    </source>
</evidence>
<dbReference type="InterPro" id="IPR058533">
    <property type="entry name" value="Cation_efflux_TM"/>
</dbReference>
<dbReference type="GO" id="GO:0006882">
    <property type="term" value="P:intracellular zinc ion homeostasis"/>
    <property type="evidence" value="ECO:0007669"/>
    <property type="project" value="TreeGrafter"/>
</dbReference>
<gene>
    <name evidence="13" type="ORF">BEN30_16110</name>
</gene>
<evidence type="ECO:0000256" key="1">
    <source>
        <dbReference type="ARBA" id="ARBA00004651"/>
    </source>
</evidence>
<evidence type="ECO:0000256" key="7">
    <source>
        <dbReference type="ARBA" id="ARBA00023136"/>
    </source>
</evidence>
<feature type="transmembrane region" description="Helical" evidence="10">
    <location>
        <begin position="120"/>
        <end position="140"/>
    </location>
</feature>
<feature type="domain" description="Cation efflux protein cytoplasmic" evidence="12">
    <location>
        <begin position="217"/>
        <end position="293"/>
    </location>
</feature>
<dbReference type="Pfam" id="PF01545">
    <property type="entry name" value="Cation_efflux"/>
    <property type="match status" value="1"/>
</dbReference>
<dbReference type="Gene3D" id="3.30.70.1350">
    <property type="entry name" value="Cation efflux protein, cytoplasmic domain"/>
    <property type="match status" value="1"/>
</dbReference>
<feature type="domain" description="Cation efflux protein transmembrane" evidence="11">
    <location>
        <begin position="21"/>
        <end position="213"/>
    </location>
</feature>
<proteinExistence type="inferred from homology"/>
<dbReference type="InterPro" id="IPR002524">
    <property type="entry name" value="Cation_efflux"/>
</dbReference>
<dbReference type="FunFam" id="3.30.70.1350:FF:000002">
    <property type="entry name" value="Ferrous-iron efflux pump FieF"/>
    <property type="match status" value="1"/>
</dbReference>
<keyword evidence="5 10" id="KW-0812">Transmembrane</keyword>
<evidence type="ECO:0000256" key="2">
    <source>
        <dbReference type="ARBA" id="ARBA00008114"/>
    </source>
</evidence>
<evidence type="ECO:0000256" key="10">
    <source>
        <dbReference type="SAM" id="Phobius"/>
    </source>
</evidence>
<evidence type="ECO:0000259" key="11">
    <source>
        <dbReference type="Pfam" id="PF01545"/>
    </source>
</evidence>
<feature type="region of interest" description="Disordered" evidence="9">
    <location>
        <begin position="303"/>
        <end position="326"/>
    </location>
</feature>
<comment type="subcellular location">
    <subcellularLocation>
        <location evidence="1">Cell membrane</location>
        <topology evidence="1">Multi-pass membrane protein</topology>
    </subcellularLocation>
</comment>
<dbReference type="Proteomes" id="UP000095347">
    <property type="component" value="Unassembled WGS sequence"/>
</dbReference>
<dbReference type="InterPro" id="IPR027469">
    <property type="entry name" value="Cation_efflux_TMD_sf"/>
</dbReference>
<evidence type="ECO:0000256" key="3">
    <source>
        <dbReference type="ARBA" id="ARBA00022448"/>
    </source>
</evidence>
<dbReference type="GO" id="GO:0015093">
    <property type="term" value="F:ferrous iron transmembrane transporter activity"/>
    <property type="evidence" value="ECO:0007669"/>
    <property type="project" value="TreeGrafter"/>
</dbReference>
<dbReference type="EMBL" id="MCGG01000066">
    <property type="protein sequence ID" value="OEJ64719.1"/>
    <property type="molecule type" value="Genomic_DNA"/>
</dbReference>
<dbReference type="GO" id="GO:0005886">
    <property type="term" value="C:plasma membrane"/>
    <property type="evidence" value="ECO:0007669"/>
    <property type="project" value="UniProtKB-SubCell"/>
</dbReference>
<dbReference type="GO" id="GO:0015086">
    <property type="term" value="F:cadmium ion transmembrane transporter activity"/>
    <property type="evidence" value="ECO:0007669"/>
    <property type="project" value="TreeGrafter"/>
</dbReference>
<dbReference type="PANTHER" id="PTHR43840:SF41">
    <property type="entry name" value="CATION-EFFLUX PUMP FIEF"/>
    <property type="match status" value="1"/>
</dbReference>
<reference evidence="14" key="1">
    <citation type="submission" date="2016-07" db="EMBL/GenBank/DDBJ databases">
        <authorList>
            <person name="Florea S."/>
            <person name="Webb J.S."/>
            <person name="Jaromczyk J."/>
            <person name="Schardl C.L."/>
        </authorList>
    </citation>
    <scope>NUCLEOTIDE SEQUENCE [LARGE SCALE GENOMIC DNA]</scope>
    <source>
        <strain evidence="14">MV-1</strain>
    </source>
</reference>
<evidence type="ECO:0000256" key="5">
    <source>
        <dbReference type="ARBA" id="ARBA00022692"/>
    </source>
</evidence>
<keyword evidence="7 10" id="KW-0472">Membrane</keyword>
<evidence type="ECO:0000256" key="8">
    <source>
        <dbReference type="ARBA" id="ARBA00068882"/>
    </source>
</evidence>
<dbReference type="InterPro" id="IPR027470">
    <property type="entry name" value="Cation_efflux_CTD"/>
</dbReference>
<dbReference type="SUPFAM" id="SSF161111">
    <property type="entry name" value="Cation efflux protein transmembrane domain-like"/>
    <property type="match status" value="1"/>
</dbReference>
<feature type="transmembrane region" description="Helical" evidence="10">
    <location>
        <begin position="168"/>
        <end position="199"/>
    </location>
</feature>
<dbReference type="AlphaFoldDB" id="A0A1E5Q4J1"/>
<evidence type="ECO:0000313" key="13">
    <source>
        <dbReference type="EMBL" id="OEJ64719.1"/>
    </source>
</evidence>
<dbReference type="SUPFAM" id="SSF160240">
    <property type="entry name" value="Cation efflux protein cytoplasmic domain-like"/>
    <property type="match status" value="1"/>
</dbReference>
<feature type="transmembrane region" description="Helical" evidence="10">
    <location>
        <begin position="45"/>
        <end position="66"/>
    </location>
</feature>
<dbReference type="STRING" id="28181.BEN30_16110"/>
<dbReference type="InterPro" id="IPR036837">
    <property type="entry name" value="Cation_efflux_CTD_sf"/>
</dbReference>
<comment type="similarity">
    <text evidence="2">Belongs to the cation diffusion facilitator (CDF) transporter (TC 2.A.4) family.</text>
</comment>
<dbReference type="InterPro" id="IPR050291">
    <property type="entry name" value="CDF_Transporter"/>
</dbReference>
<name>A0A1E5Q4J1_9PROT</name>
<dbReference type="Pfam" id="PF16916">
    <property type="entry name" value="ZT_dimer"/>
    <property type="match status" value="1"/>
</dbReference>
<keyword evidence="14" id="KW-1185">Reference proteome</keyword>
<evidence type="ECO:0000256" key="6">
    <source>
        <dbReference type="ARBA" id="ARBA00022989"/>
    </source>
</evidence>
<dbReference type="Gene3D" id="1.20.1510.10">
    <property type="entry name" value="Cation efflux protein transmembrane domain"/>
    <property type="match status" value="1"/>
</dbReference>
<keyword evidence="3" id="KW-0813">Transport</keyword>
<protein>
    <recommendedName>
        <fullName evidence="8">Protein p34</fullName>
    </recommendedName>
</protein>
<sequence length="326" mass="35574">MAKLNLHAEDIARLKKNATALSLVIGAIMLSMKVGAWLATGSVSVLSALMDSILDNVMGVVNFLAVRRALQPADPAHRFGFSKFEPLASLAQSAFIIGAAIMIAFEAVDRFLHPHSIEHADWGIASMVGVIVLMVGLVAYQQKVIRLTGSLVVKADSLHYKADVMMHVGIVVSLLIASAGGVAWIDSVIALIIAAYLSWNAKEILGEAISILLDHELSDEVRHQIRNIALSHPCIHDVHDLRTRSAGDQIFIQLHVEMDPDLSLKDAHRFAEEAIDKILEVFPNAEVQVHQEPLGMPRHRSWCRKAGLHPSPGEFGEAQPNETELT</sequence>
<keyword evidence="6 10" id="KW-1133">Transmembrane helix</keyword>
<accession>A0A1E5Q4J1</accession>
<dbReference type="GO" id="GO:0015341">
    <property type="term" value="F:zinc efflux antiporter activity"/>
    <property type="evidence" value="ECO:0007669"/>
    <property type="project" value="TreeGrafter"/>
</dbReference>
<feature type="transmembrane region" description="Helical" evidence="10">
    <location>
        <begin position="87"/>
        <end position="108"/>
    </location>
</feature>
<dbReference type="PANTHER" id="PTHR43840">
    <property type="entry name" value="MITOCHONDRIAL METAL TRANSPORTER 1-RELATED"/>
    <property type="match status" value="1"/>
</dbReference>
<comment type="caution">
    <text evidence="13">The sequence shown here is derived from an EMBL/GenBank/DDBJ whole genome shotgun (WGS) entry which is preliminary data.</text>
</comment>
<evidence type="ECO:0000256" key="4">
    <source>
        <dbReference type="ARBA" id="ARBA00022475"/>
    </source>
</evidence>
<evidence type="ECO:0000259" key="12">
    <source>
        <dbReference type="Pfam" id="PF16916"/>
    </source>
</evidence>